<dbReference type="FunFam" id="1.20.120.1760:FF:000044">
    <property type="entry name" value="CDP-diacylglycerol--glycerol-3-phosphate 3-phosphatidyltransferase"/>
    <property type="match status" value="1"/>
</dbReference>
<keyword evidence="12" id="KW-0594">Phospholipid biosynthesis</keyword>
<dbReference type="EC" id="2.7.8.5" evidence="4 15"/>
<dbReference type="PATRIC" id="fig|580047.4.peg.881"/>
<dbReference type="InterPro" id="IPR043130">
    <property type="entry name" value="CDP-OH_PTrfase_TM_dom"/>
</dbReference>
<gene>
    <name evidence="18" type="ordered locus">CTO_0868</name>
</gene>
<evidence type="ECO:0000256" key="17">
    <source>
        <dbReference type="SAM" id="Phobius"/>
    </source>
</evidence>
<evidence type="ECO:0000256" key="8">
    <source>
        <dbReference type="ARBA" id="ARBA00022692"/>
    </source>
</evidence>
<dbReference type="KEGG" id="cra:CTO_0868"/>
<evidence type="ECO:0000256" key="4">
    <source>
        <dbReference type="ARBA" id="ARBA00013170"/>
    </source>
</evidence>
<evidence type="ECO:0000256" key="1">
    <source>
        <dbReference type="ARBA" id="ARBA00004141"/>
    </source>
</evidence>
<dbReference type="Pfam" id="PF01066">
    <property type="entry name" value="CDP-OH_P_transf"/>
    <property type="match status" value="1"/>
</dbReference>
<dbReference type="InterPro" id="IPR000462">
    <property type="entry name" value="CDP-OH_P_trans"/>
</dbReference>
<evidence type="ECO:0000256" key="12">
    <source>
        <dbReference type="ARBA" id="ARBA00023209"/>
    </source>
</evidence>
<evidence type="ECO:0000256" key="10">
    <source>
        <dbReference type="ARBA" id="ARBA00023098"/>
    </source>
</evidence>
<evidence type="ECO:0000256" key="3">
    <source>
        <dbReference type="ARBA" id="ARBA00010441"/>
    </source>
</evidence>
<dbReference type="PANTHER" id="PTHR14269:SF62">
    <property type="entry name" value="CDP-DIACYLGLYCEROL--GLYCEROL-3-PHOSPHATE 3-PHOSPHATIDYLTRANSFERASE 1, CHLOROPLASTIC"/>
    <property type="match status" value="1"/>
</dbReference>
<organism evidence="18 19">
    <name type="scientific">Chlamydia trachomatis serovar A (strain A2497)</name>
    <dbReference type="NCBI Taxonomy" id="580047"/>
    <lineage>
        <taxon>Bacteria</taxon>
        <taxon>Pseudomonadati</taxon>
        <taxon>Chlamydiota</taxon>
        <taxon>Chlamydiia</taxon>
        <taxon>Chlamydiales</taxon>
        <taxon>Chlamydiaceae</taxon>
        <taxon>Chlamydia/Chlamydophila group</taxon>
        <taxon>Chlamydia</taxon>
    </lineage>
</organism>
<comment type="catalytic activity">
    <reaction evidence="14">
        <text>a CDP-1,2-diacyl-sn-glycerol + sn-glycerol 3-phosphate = a 1,2-diacyl-sn-glycero-3-phospho-(1'-sn-glycero-3'-phosphate) + CMP + H(+)</text>
        <dbReference type="Rhea" id="RHEA:12593"/>
        <dbReference type="ChEBI" id="CHEBI:15378"/>
        <dbReference type="ChEBI" id="CHEBI:57597"/>
        <dbReference type="ChEBI" id="CHEBI:58332"/>
        <dbReference type="ChEBI" id="CHEBI:60110"/>
        <dbReference type="ChEBI" id="CHEBI:60377"/>
        <dbReference type="EC" id="2.7.8.5"/>
    </reaction>
</comment>
<evidence type="ECO:0000313" key="18">
    <source>
        <dbReference type="EMBL" id="AEP35691.1"/>
    </source>
</evidence>
<dbReference type="Gene3D" id="1.20.120.1760">
    <property type="match status" value="1"/>
</dbReference>
<dbReference type="NCBIfam" id="TIGR00560">
    <property type="entry name" value="pgsA"/>
    <property type="match status" value="1"/>
</dbReference>
<keyword evidence="8 17" id="KW-0812">Transmembrane</keyword>
<evidence type="ECO:0000256" key="14">
    <source>
        <dbReference type="ARBA" id="ARBA00048586"/>
    </source>
</evidence>
<keyword evidence="13" id="KW-1208">Phospholipid metabolism</keyword>
<comment type="pathway">
    <text evidence="2">Phospholipid metabolism; phosphatidylglycerol biosynthesis; phosphatidylglycerol from CDP-diacylglycerol: step 1/2.</text>
</comment>
<feature type="transmembrane region" description="Helical" evidence="17">
    <location>
        <begin position="145"/>
        <end position="168"/>
    </location>
</feature>
<dbReference type="GO" id="GO:0046474">
    <property type="term" value="P:glycerophospholipid biosynthetic process"/>
    <property type="evidence" value="ECO:0007669"/>
    <property type="project" value="TreeGrafter"/>
</dbReference>
<dbReference type="AlphaFoldDB" id="G4NPL8"/>
<evidence type="ECO:0000313" key="19">
    <source>
        <dbReference type="Proteomes" id="UP000009287"/>
    </source>
</evidence>
<comment type="similarity">
    <text evidence="3 16">Belongs to the CDP-alcohol phosphatidyltransferase class-I family.</text>
</comment>
<name>G4NPL8_CHLT4</name>
<feature type="transmembrane region" description="Helical" evidence="17">
    <location>
        <begin position="40"/>
        <end position="58"/>
    </location>
</feature>
<feature type="transmembrane region" description="Helical" evidence="17">
    <location>
        <begin position="104"/>
        <end position="124"/>
    </location>
</feature>
<evidence type="ECO:0000256" key="6">
    <source>
        <dbReference type="ARBA" id="ARBA00022516"/>
    </source>
</evidence>
<dbReference type="GO" id="GO:0016020">
    <property type="term" value="C:membrane"/>
    <property type="evidence" value="ECO:0007669"/>
    <property type="project" value="UniProtKB-SubCell"/>
</dbReference>
<dbReference type="PANTHER" id="PTHR14269">
    <property type="entry name" value="CDP-DIACYLGLYCEROL--GLYCEROL-3-PHOSPHATE 3-PHOSPHATIDYLTRANSFERASE-RELATED"/>
    <property type="match status" value="1"/>
</dbReference>
<dbReference type="PROSITE" id="PS00379">
    <property type="entry name" value="CDP_ALCOHOL_P_TRANSF"/>
    <property type="match status" value="1"/>
</dbReference>
<dbReference type="InterPro" id="IPR048254">
    <property type="entry name" value="CDP_ALCOHOL_P_TRANSF_CS"/>
</dbReference>
<evidence type="ECO:0000256" key="13">
    <source>
        <dbReference type="ARBA" id="ARBA00023264"/>
    </source>
</evidence>
<reference evidence="18 19" key="1">
    <citation type="journal article" date="2011" name="J. Exp. Med.">
        <title>A live-attenuated chlamydial vaccine protects against trachoma in nonhuman primates.</title>
        <authorList>
            <person name="Kari L."/>
            <person name="Whitmire W.M."/>
            <person name="Olivares-Zavaleta N."/>
            <person name="Goheen M.M."/>
            <person name="Taylor L.D."/>
            <person name="Carlson J.H."/>
            <person name="Sturdevant G.L."/>
            <person name="Lu C."/>
            <person name="Bakios L.E."/>
            <person name="Randall L.B."/>
            <person name="Parnell M.J."/>
            <person name="Zhong G."/>
            <person name="Caldwell H.D."/>
        </authorList>
    </citation>
    <scope>NUCLEOTIDE SEQUENCE [LARGE SCALE GENOMIC DNA]</scope>
    <source>
        <strain evidence="18 19">A2497</strain>
    </source>
</reference>
<proteinExistence type="inferred from homology"/>
<evidence type="ECO:0000256" key="11">
    <source>
        <dbReference type="ARBA" id="ARBA00023136"/>
    </source>
</evidence>
<sequence>MGIQKRFLGEQMRVSLPNFLTVFRLFITPIFMILYLKGRWFGLSAAFLPYVLLFLLIITEITDAVDGYIARKFSQVTDLGKLLDPMADSVYRISLYLTFTQPPVNLPLILVFIFLARDSVISTLRTLCASRGQVLAARMSGKLKAILQAISFFFIIFSMFLCAKGIISTDDLEFFSTVIVSLVAFYSICSGVEYIWVNKSHLLQKNDSPDGES</sequence>
<keyword evidence="10" id="KW-0443">Lipid metabolism</keyword>
<feature type="transmembrane region" description="Helical" evidence="17">
    <location>
        <begin position="16"/>
        <end position="35"/>
    </location>
</feature>
<evidence type="ECO:0000256" key="16">
    <source>
        <dbReference type="RuleBase" id="RU003750"/>
    </source>
</evidence>
<dbReference type="InterPro" id="IPR004570">
    <property type="entry name" value="Phosphatidylglycerol_P_synth"/>
</dbReference>
<dbReference type="Proteomes" id="UP000009287">
    <property type="component" value="Chromosome"/>
</dbReference>
<dbReference type="EMBL" id="CP002401">
    <property type="protein sequence ID" value="AEP35691.1"/>
    <property type="molecule type" value="Genomic_DNA"/>
</dbReference>
<keyword evidence="11 17" id="KW-0472">Membrane</keyword>
<feature type="transmembrane region" description="Helical" evidence="17">
    <location>
        <begin position="174"/>
        <end position="196"/>
    </location>
</feature>
<keyword evidence="6" id="KW-0444">Lipid biosynthesis</keyword>
<keyword evidence="7 16" id="KW-0808">Transferase</keyword>
<evidence type="ECO:0000256" key="7">
    <source>
        <dbReference type="ARBA" id="ARBA00022679"/>
    </source>
</evidence>
<comment type="subcellular location">
    <subcellularLocation>
        <location evidence="1">Membrane</location>
        <topology evidence="1">Multi-pass membrane protein</topology>
    </subcellularLocation>
</comment>
<evidence type="ECO:0000256" key="15">
    <source>
        <dbReference type="NCBIfam" id="TIGR00560"/>
    </source>
</evidence>
<keyword evidence="9 17" id="KW-1133">Transmembrane helix</keyword>
<evidence type="ECO:0000256" key="2">
    <source>
        <dbReference type="ARBA" id="ARBA00005042"/>
    </source>
</evidence>
<protein>
    <recommendedName>
        <fullName evidence="5 15">CDP-diacylglycerol--glycerol-3-phosphate 3-phosphatidyltransferase</fullName>
        <ecNumber evidence="4 15">2.7.8.5</ecNumber>
    </recommendedName>
</protein>
<dbReference type="PIRSF" id="PIRSF000847">
    <property type="entry name" value="Phos_ph_gly_syn"/>
    <property type="match status" value="1"/>
</dbReference>
<evidence type="ECO:0000256" key="9">
    <source>
        <dbReference type="ARBA" id="ARBA00022989"/>
    </source>
</evidence>
<dbReference type="GO" id="GO:0008444">
    <property type="term" value="F:CDP-diacylglycerol-glycerol-3-phosphate 3-phosphatidyltransferase activity"/>
    <property type="evidence" value="ECO:0007669"/>
    <property type="project" value="UniProtKB-UniRule"/>
</dbReference>
<accession>G4NPL8</accession>
<evidence type="ECO:0000256" key="5">
    <source>
        <dbReference type="ARBA" id="ARBA00014944"/>
    </source>
</evidence>
<dbReference type="InterPro" id="IPR050324">
    <property type="entry name" value="CDP-alcohol_PTase-I"/>
</dbReference>